<keyword evidence="6" id="KW-1185">Reference proteome</keyword>
<keyword evidence="3" id="KW-0663">Pyridoxal phosphate</keyword>
<evidence type="ECO:0000256" key="2">
    <source>
        <dbReference type="ARBA" id="ARBA00006966"/>
    </source>
</evidence>
<feature type="domain" description="Aromatic amino acid beta-eliminating lyase/threonine aldolase" evidence="4">
    <location>
        <begin position="3"/>
        <end position="281"/>
    </location>
</feature>
<dbReference type="Pfam" id="PF01212">
    <property type="entry name" value="Beta_elim_lyase"/>
    <property type="match status" value="1"/>
</dbReference>
<dbReference type="InterPro" id="IPR015422">
    <property type="entry name" value="PyrdxlP-dep_Trfase_small"/>
</dbReference>
<evidence type="ECO:0000313" key="5">
    <source>
        <dbReference type="EMBL" id="MDT0304083.1"/>
    </source>
</evidence>
<gene>
    <name evidence="5" type="ORF">RM446_18355</name>
</gene>
<name>A0ABU2KXW9_9ACTN</name>
<dbReference type="InterPro" id="IPR001597">
    <property type="entry name" value="ArAA_b-elim_lyase/Thr_aldolase"/>
</dbReference>
<dbReference type="RefSeq" id="WP_311546575.1">
    <property type="nucleotide sequence ID" value="NZ_JAVREK010000021.1"/>
</dbReference>
<comment type="similarity">
    <text evidence="2">Belongs to the threonine aldolase family.</text>
</comment>
<dbReference type="Gene3D" id="3.90.1150.10">
    <property type="entry name" value="Aspartate Aminotransferase, domain 1"/>
    <property type="match status" value="1"/>
</dbReference>
<dbReference type="PIRSF" id="PIRSF017617">
    <property type="entry name" value="Thr_aldolase"/>
    <property type="match status" value="1"/>
</dbReference>
<dbReference type="NCBIfam" id="NF041359">
    <property type="entry name" value="GntG_guanitoxin"/>
    <property type="match status" value="1"/>
</dbReference>
<sequence>MIDLRSDTVTRPTPAMRRAMADADVGDDVFGEDPTVRALEEETAAALGKEAALYVPSGHMSNQIAVYVHTRSGEEVWSHRLAHVVANEQGGTSVLARVLPRLHDSESGCPAPDLLEQWARGADDVHRAVPRLICLENTFSGLVVAPAEQERVAAFAHERGMVLHLDGARLWNAAVALGETPARLAQGADTVSVCFSKGLGAPVGSALVGDAAAVAEARRARKLLGGGMRQAGIVAAGALYALRNHVDRLAEDHERARRLAERISGTAPLGARARTNMVLVDTPAGRAQEFAELFTREGVGCVPMGEDRIRLVVHLDLSEADVDTAAERIAKAAAAAEDCGATG</sequence>
<dbReference type="Gene3D" id="3.40.640.10">
    <property type="entry name" value="Type I PLP-dependent aspartate aminotransferase-like (Major domain)"/>
    <property type="match status" value="1"/>
</dbReference>
<evidence type="ECO:0000256" key="3">
    <source>
        <dbReference type="ARBA" id="ARBA00022898"/>
    </source>
</evidence>
<organism evidence="5 6">
    <name type="scientific">Streptomonospora wellingtoniae</name>
    <dbReference type="NCBI Taxonomy" id="3075544"/>
    <lineage>
        <taxon>Bacteria</taxon>
        <taxon>Bacillati</taxon>
        <taxon>Actinomycetota</taxon>
        <taxon>Actinomycetes</taxon>
        <taxon>Streptosporangiales</taxon>
        <taxon>Nocardiopsidaceae</taxon>
        <taxon>Streptomonospora</taxon>
    </lineage>
</organism>
<comment type="caution">
    <text evidence="5">The sequence shown here is derived from an EMBL/GenBank/DDBJ whole genome shotgun (WGS) entry which is preliminary data.</text>
</comment>
<evidence type="ECO:0000313" key="6">
    <source>
        <dbReference type="Proteomes" id="UP001183226"/>
    </source>
</evidence>
<evidence type="ECO:0000259" key="4">
    <source>
        <dbReference type="Pfam" id="PF01212"/>
    </source>
</evidence>
<proteinExistence type="inferred from homology"/>
<dbReference type="SUPFAM" id="SSF53383">
    <property type="entry name" value="PLP-dependent transferases"/>
    <property type="match status" value="1"/>
</dbReference>
<dbReference type="InterPro" id="IPR015424">
    <property type="entry name" value="PyrdxlP-dep_Trfase"/>
</dbReference>
<dbReference type="EMBL" id="JAVREK010000021">
    <property type="protein sequence ID" value="MDT0304083.1"/>
    <property type="molecule type" value="Genomic_DNA"/>
</dbReference>
<dbReference type="Proteomes" id="UP001183226">
    <property type="component" value="Unassembled WGS sequence"/>
</dbReference>
<evidence type="ECO:0000256" key="1">
    <source>
        <dbReference type="ARBA" id="ARBA00001933"/>
    </source>
</evidence>
<reference evidence="6" key="1">
    <citation type="submission" date="2023-07" db="EMBL/GenBank/DDBJ databases">
        <title>30 novel species of actinomycetes from the DSMZ collection.</title>
        <authorList>
            <person name="Nouioui I."/>
        </authorList>
    </citation>
    <scope>NUCLEOTIDE SEQUENCE [LARGE SCALE GENOMIC DNA]</scope>
    <source>
        <strain evidence="6">DSM 45055</strain>
    </source>
</reference>
<dbReference type="PANTHER" id="PTHR48097:SF9">
    <property type="entry name" value="L-THREONINE ALDOLASE"/>
    <property type="match status" value="1"/>
</dbReference>
<protein>
    <submittedName>
        <fullName evidence="5">GntG family PLP-dependent aldolase</fullName>
    </submittedName>
</protein>
<dbReference type="InterPro" id="IPR015421">
    <property type="entry name" value="PyrdxlP-dep_Trfase_major"/>
</dbReference>
<dbReference type="InterPro" id="IPR023603">
    <property type="entry name" value="Low_specificity_L-TA-like"/>
</dbReference>
<dbReference type="PANTHER" id="PTHR48097">
    <property type="entry name" value="L-THREONINE ALDOLASE-RELATED"/>
    <property type="match status" value="1"/>
</dbReference>
<accession>A0ABU2KXW9</accession>
<comment type="cofactor">
    <cofactor evidence="1">
        <name>pyridoxal 5'-phosphate</name>
        <dbReference type="ChEBI" id="CHEBI:597326"/>
    </cofactor>
</comment>